<feature type="domain" description="Helicase C-terminal" evidence="13">
    <location>
        <begin position="398"/>
        <end position="559"/>
    </location>
</feature>
<dbReference type="InterPro" id="IPR027417">
    <property type="entry name" value="P-loop_NTPase"/>
</dbReference>
<dbReference type="PROSITE" id="PS51194">
    <property type="entry name" value="HELICASE_CTER"/>
    <property type="match status" value="1"/>
</dbReference>
<feature type="compositionally biased region" description="Low complexity" evidence="11">
    <location>
        <begin position="54"/>
        <end position="73"/>
    </location>
</feature>
<evidence type="ECO:0000256" key="8">
    <source>
        <dbReference type="ARBA" id="ARBA00047984"/>
    </source>
</evidence>
<feature type="compositionally biased region" description="Low complexity" evidence="11">
    <location>
        <begin position="588"/>
        <end position="606"/>
    </location>
</feature>
<dbReference type="InterPro" id="IPR011545">
    <property type="entry name" value="DEAD/DEAH_box_helicase_dom"/>
</dbReference>
<dbReference type="PROSITE" id="PS51195">
    <property type="entry name" value="Q_MOTIF"/>
    <property type="match status" value="1"/>
</dbReference>
<dbReference type="InterPro" id="IPR000629">
    <property type="entry name" value="RNA-helicase_DEAD-box_CS"/>
</dbReference>
<accession>A0A8C9GHZ0</accession>
<dbReference type="CDD" id="cd18787">
    <property type="entry name" value="SF2_C_DEAD"/>
    <property type="match status" value="1"/>
</dbReference>
<evidence type="ECO:0000313" key="15">
    <source>
        <dbReference type="Ensembl" id="ENSPTEP00000005322.1"/>
    </source>
</evidence>
<keyword evidence="3 10" id="KW-0378">Hydrolase</keyword>
<dbReference type="FunFam" id="3.40.50.300:FF:000160">
    <property type="entry name" value="ATP-dependent RNA helicase DDX3X"/>
    <property type="match status" value="1"/>
</dbReference>
<evidence type="ECO:0000256" key="10">
    <source>
        <dbReference type="RuleBase" id="RU000492"/>
    </source>
</evidence>
<evidence type="ECO:0000256" key="6">
    <source>
        <dbReference type="ARBA" id="ARBA00022884"/>
    </source>
</evidence>
<evidence type="ECO:0000256" key="11">
    <source>
        <dbReference type="SAM" id="MobiDB-lite"/>
    </source>
</evidence>
<dbReference type="InterPro" id="IPR014001">
    <property type="entry name" value="Helicase_ATP-bd"/>
</dbReference>
<dbReference type="EC" id="3.6.4.13" evidence="1"/>
<evidence type="ECO:0000259" key="12">
    <source>
        <dbReference type="PROSITE" id="PS51192"/>
    </source>
</evidence>
<keyword evidence="2 10" id="KW-0547">Nucleotide-binding</keyword>
<comment type="catalytic activity">
    <reaction evidence="8">
        <text>ATP + H2O = ADP + phosphate + H(+)</text>
        <dbReference type="Rhea" id="RHEA:13065"/>
        <dbReference type="ChEBI" id="CHEBI:15377"/>
        <dbReference type="ChEBI" id="CHEBI:15378"/>
        <dbReference type="ChEBI" id="CHEBI:30616"/>
        <dbReference type="ChEBI" id="CHEBI:43474"/>
        <dbReference type="ChEBI" id="CHEBI:456216"/>
        <dbReference type="EC" id="3.6.4.13"/>
    </reaction>
</comment>
<feature type="domain" description="Helicase ATP-binding" evidence="12">
    <location>
        <begin position="195"/>
        <end position="387"/>
    </location>
</feature>
<feature type="domain" description="DEAD-box RNA helicase Q" evidence="14">
    <location>
        <begin position="164"/>
        <end position="192"/>
    </location>
</feature>
<keyword evidence="16" id="KW-1185">Reference proteome</keyword>
<dbReference type="GO" id="GO:0003723">
    <property type="term" value="F:RNA binding"/>
    <property type="evidence" value="ECO:0007669"/>
    <property type="project" value="UniProtKB-KW"/>
</dbReference>
<reference evidence="15" key="2">
    <citation type="submission" date="2025-09" db="UniProtKB">
        <authorList>
            <consortium name="Ensembl"/>
        </authorList>
    </citation>
    <scope>IDENTIFICATION</scope>
</reference>
<dbReference type="GO" id="GO:0003724">
    <property type="term" value="F:RNA helicase activity"/>
    <property type="evidence" value="ECO:0007669"/>
    <property type="project" value="UniProtKB-EC"/>
</dbReference>
<feature type="compositionally biased region" description="Basic and acidic residues" evidence="11">
    <location>
        <begin position="78"/>
        <end position="114"/>
    </location>
</feature>
<keyword evidence="4 10" id="KW-0347">Helicase</keyword>
<dbReference type="GO" id="GO:0016787">
    <property type="term" value="F:hydrolase activity"/>
    <property type="evidence" value="ECO:0007669"/>
    <property type="project" value="UniProtKB-KW"/>
</dbReference>
<feature type="compositionally biased region" description="Basic and acidic residues" evidence="11">
    <location>
        <begin position="37"/>
        <end position="52"/>
    </location>
</feature>
<reference evidence="15" key="1">
    <citation type="submission" date="2025-08" db="UniProtKB">
        <authorList>
            <consortium name="Ensembl"/>
        </authorList>
    </citation>
    <scope>IDENTIFICATION</scope>
</reference>
<feature type="compositionally biased region" description="Polar residues" evidence="11">
    <location>
        <begin position="21"/>
        <end position="33"/>
    </location>
</feature>
<keyword evidence="6" id="KW-0694">RNA-binding</keyword>
<protein>
    <recommendedName>
        <fullName evidence="1">RNA helicase</fullName>
        <ecNumber evidence="1">3.6.4.13</ecNumber>
    </recommendedName>
</protein>
<evidence type="ECO:0000259" key="14">
    <source>
        <dbReference type="PROSITE" id="PS51195"/>
    </source>
</evidence>
<comment type="similarity">
    <text evidence="7">Belongs to the DEAD box helicase family. DDX3/DED1 subfamily.</text>
</comment>
<dbReference type="SUPFAM" id="SSF52540">
    <property type="entry name" value="P-loop containing nucleoside triphosphate hydrolases"/>
    <property type="match status" value="1"/>
</dbReference>
<evidence type="ECO:0000256" key="2">
    <source>
        <dbReference type="ARBA" id="ARBA00022741"/>
    </source>
</evidence>
<evidence type="ECO:0000256" key="5">
    <source>
        <dbReference type="ARBA" id="ARBA00022840"/>
    </source>
</evidence>
<sequence length="646" mass="71383">MSHVAVENALGLDQQFAGLDLNSSDNQSGGSTASSFYDKDSSGWSSSKDKDVYSSFGSRSDSRGKSSFFSDRGSGSRGRFDDRGRSDYDGIGSRGDRSGFGKFERGGNSRWCDKSDEDDWSKPLPPSERLEQELFSGGNTGINFEKYDDIPVEATGNNCPPHIESFSDVEMGEIIMGNIELTRYTRPTPVQKHAIPIIKEKRDLMACAQTGSGKTAAFLLPILSQIYSDGPGEALRAMKENGRYGRRKQYPISLVLAPTRELAVQIYEEARKFSYRSRVRPCVVYGGADIGQQIRDLERGCHLLVATPGRLVDMMERGKIGLDFCKYLVLDEADRMLDMGFEPQIRRIVEQDTMPPKGVRHTMMFSATFPKEIQMLARDFLDEYIFLAVGRVGSTSENITQKVVWVEESDKRSFLLDLLNATGKDSLTLVFVETKKGADSLEDFLYHEGYACTSIHGDRSQRDREEALHQFRSGKSPILVATAVAARGLDISNVKHVINFDLPSDIEEYVHRIGRTGRVGNLGLATSFFNERNINITKDLLDLLVEAKQEVPSWLENMAYEHHYKGSSRGRSKSSRFSGGFGARDYRQSSGASSSSFSSSRASSSRSGGGGHGSSRGFGGGGYGGFYNSDGYGGNYNSQGVDWWGN</sequence>
<feature type="short sequence motif" description="Q motif" evidence="9">
    <location>
        <begin position="164"/>
        <end position="192"/>
    </location>
</feature>
<dbReference type="InterPro" id="IPR014014">
    <property type="entry name" value="RNA_helicase_DEAD_Q_motif"/>
</dbReference>
<dbReference type="FunFam" id="3.40.50.300:FF:000008">
    <property type="entry name" value="ATP-dependent RNA helicase RhlB"/>
    <property type="match status" value="1"/>
</dbReference>
<evidence type="ECO:0000256" key="7">
    <source>
        <dbReference type="ARBA" id="ARBA00024358"/>
    </source>
</evidence>
<evidence type="ECO:0000256" key="3">
    <source>
        <dbReference type="ARBA" id="ARBA00022801"/>
    </source>
</evidence>
<dbReference type="Ensembl" id="ENSPTET00000008198.1">
    <property type="protein sequence ID" value="ENSPTEP00000005322.1"/>
    <property type="gene ID" value="ENSPTEG00000005812.1"/>
</dbReference>
<dbReference type="PROSITE" id="PS51192">
    <property type="entry name" value="HELICASE_ATP_BIND_1"/>
    <property type="match status" value="1"/>
</dbReference>
<dbReference type="InterPro" id="IPR001650">
    <property type="entry name" value="Helicase_C-like"/>
</dbReference>
<keyword evidence="5 10" id="KW-0067">ATP-binding</keyword>
<name>A0A8C9GHZ0_9PRIM</name>
<dbReference type="CDD" id="cd18051">
    <property type="entry name" value="DEADc_DDX3"/>
    <property type="match status" value="1"/>
</dbReference>
<evidence type="ECO:0000313" key="16">
    <source>
        <dbReference type="Proteomes" id="UP000694416"/>
    </source>
</evidence>
<dbReference type="GO" id="GO:0005524">
    <property type="term" value="F:ATP binding"/>
    <property type="evidence" value="ECO:0007669"/>
    <property type="project" value="UniProtKB-KW"/>
</dbReference>
<dbReference type="SMART" id="SM00487">
    <property type="entry name" value="DEXDc"/>
    <property type="match status" value="1"/>
</dbReference>
<dbReference type="SMART" id="SM00490">
    <property type="entry name" value="HELICc"/>
    <property type="match status" value="1"/>
</dbReference>
<gene>
    <name evidence="15" type="primary">DDX3X</name>
</gene>
<evidence type="ECO:0000256" key="1">
    <source>
        <dbReference type="ARBA" id="ARBA00012552"/>
    </source>
</evidence>
<dbReference type="Pfam" id="PF00270">
    <property type="entry name" value="DEAD"/>
    <property type="match status" value="1"/>
</dbReference>
<evidence type="ECO:0000256" key="9">
    <source>
        <dbReference type="PROSITE-ProRule" id="PRU00552"/>
    </source>
</evidence>
<dbReference type="Gene3D" id="3.40.50.300">
    <property type="entry name" value="P-loop containing nucleotide triphosphate hydrolases"/>
    <property type="match status" value="2"/>
</dbReference>
<feature type="region of interest" description="Disordered" evidence="11">
    <location>
        <begin position="19"/>
        <end position="128"/>
    </location>
</feature>
<dbReference type="Pfam" id="PF00271">
    <property type="entry name" value="Helicase_C"/>
    <property type="match status" value="1"/>
</dbReference>
<dbReference type="PANTHER" id="PTHR47958">
    <property type="entry name" value="ATP-DEPENDENT RNA HELICASE DBP3"/>
    <property type="match status" value="1"/>
</dbReference>
<organism evidence="15 16">
    <name type="scientific">Piliocolobus tephrosceles</name>
    <name type="common">Ugandan red Colobus</name>
    <dbReference type="NCBI Taxonomy" id="591936"/>
    <lineage>
        <taxon>Eukaryota</taxon>
        <taxon>Metazoa</taxon>
        <taxon>Chordata</taxon>
        <taxon>Craniata</taxon>
        <taxon>Vertebrata</taxon>
        <taxon>Euteleostomi</taxon>
        <taxon>Mammalia</taxon>
        <taxon>Eutheria</taxon>
        <taxon>Euarchontoglires</taxon>
        <taxon>Primates</taxon>
        <taxon>Haplorrhini</taxon>
        <taxon>Catarrhini</taxon>
        <taxon>Cercopithecidae</taxon>
        <taxon>Colobinae</taxon>
        <taxon>Piliocolobus</taxon>
    </lineage>
</organism>
<dbReference type="Proteomes" id="UP000694416">
    <property type="component" value="Unplaced"/>
</dbReference>
<evidence type="ECO:0000259" key="13">
    <source>
        <dbReference type="PROSITE" id="PS51194"/>
    </source>
</evidence>
<feature type="compositionally biased region" description="Gly residues" evidence="11">
    <location>
        <begin position="607"/>
        <end position="618"/>
    </location>
</feature>
<feature type="region of interest" description="Disordered" evidence="11">
    <location>
        <begin position="585"/>
        <end position="618"/>
    </location>
</feature>
<proteinExistence type="inferred from homology"/>
<dbReference type="AlphaFoldDB" id="A0A8C9GHZ0"/>
<dbReference type="PROSITE" id="PS00039">
    <property type="entry name" value="DEAD_ATP_HELICASE"/>
    <property type="match status" value="1"/>
</dbReference>
<evidence type="ECO:0000256" key="4">
    <source>
        <dbReference type="ARBA" id="ARBA00022806"/>
    </source>
</evidence>